<keyword evidence="5" id="KW-1133">Transmembrane helix</keyword>
<dbReference type="PANTHER" id="PTHR42877">
    <property type="entry name" value="L-ORNITHINE N(5)-MONOOXYGENASE-RELATED"/>
    <property type="match status" value="1"/>
</dbReference>
<reference evidence="6 7" key="1">
    <citation type="journal article" date="2016" name="Mol. Biol. Evol.">
        <title>Comparative Genomics of Early-Diverging Mushroom-Forming Fungi Provides Insights into the Origins of Lignocellulose Decay Capabilities.</title>
        <authorList>
            <person name="Nagy L.G."/>
            <person name="Riley R."/>
            <person name="Tritt A."/>
            <person name="Adam C."/>
            <person name="Daum C."/>
            <person name="Floudas D."/>
            <person name="Sun H."/>
            <person name="Yadav J.S."/>
            <person name="Pangilinan J."/>
            <person name="Larsson K.H."/>
            <person name="Matsuura K."/>
            <person name="Barry K."/>
            <person name="Labutti K."/>
            <person name="Kuo R."/>
            <person name="Ohm R.A."/>
            <person name="Bhattacharya S.S."/>
            <person name="Shirouzu T."/>
            <person name="Yoshinaga Y."/>
            <person name="Martin F.M."/>
            <person name="Grigoriev I.V."/>
            <person name="Hibbett D.S."/>
        </authorList>
    </citation>
    <scope>NUCLEOTIDE SEQUENCE [LARGE SCALE GENOMIC DNA]</scope>
    <source>
        <strain evidence="6 7">HHB14362 ss-1</strain>
    </source>
</reference>
<comment type="similarity">
    <text evidence="1">Belongs to the FAD-binding monooxygenase family.</text>
</comment>
<accession>A0A165MUJ2</accession>
<dbReference type="AlphaFoldDB" id="A0A165MUJ2"/>
<feature type="transmembrane region" description="Helical" evidence="5">
    <location>
        <begin position="6"/>
        <end position="26"/>
    </location>
</feature>
<evidence type="ECO:0000313" key="7">
    <source>
        <dbReference type="Proteomes" id="UP000076761"/>
    </source>
</evidence>
<dbReference type="OrthoDB" id="74360at2759"/>
<dbReference type="Gene3D" id="3.50.50.60">
    <property type="entry name" value="FAD/NAD(P)-binding domain"/>
    <property type="match status" value="3"/>
</dbReference>
<dbReference type="InParanoid" id="A0A165MUJ2"/>
<evidence type="ECO:0000256" key="2">
    <source>
        <dbReference type="ARBA" id="ARBA00022630"/>
    </source>
</evidence>
<evidence type="ECO:0000256" key="3">
    <source>
        <dbReference type="ARBA" id="ARBA00022827"/>
    </source>
</evidence>
<protein>
    <submittedName>
        <fullName evidence="6">FAD/NAD-binding domain-containing protein</fullName>
    </submittedName>
</protein>
<dbReference type="GO" id="GO:0004499">
    <property type="term" value="F:N,N-dimethylaniline monooxygenase activity"/>
    <property type="evidence" value="ECO:0007669"/>
    <property type="project" value="InterPro"/>
</dbReference>
<dbReference type="InterPro" id="IPR036188">
    <property type="entry name" value="FAD/NAD-bd_sf"/>
</dbReference>
<sequence>MTEATPRVSVAIIGAGIGGLTFAIALKRQLQFEDFIIYEKADDVGGTWRDNCYPGCSSDIPIHWYSLYSDLDPDWPNVLAYQPQIEAYWKKLTRKYGLYQKICFRTRVLSAIWDTKQEMYHVTTRSRDGKEAKCFAKVVVSAVGMLSEPAYPPGVEDEINKPPDLRIFKGPMWHSSRWSEAIPLHGKTVAVVGNAASGAQFIPVIAKDPSVKIVNVCRTPNWYISLPNPTYNSITKWIFARVPLAMRAHYYYVSFRDDLFFSLNKYTPYGRLSIKVAKEYILSRAPKKYHGKIVPDFPIGCKRYIVDVGYLDSLHRDNVEVNWNGFREFYNDGVVTGSGEHVPVDAVIFATGFKVSDYPVKIVGPNGSIQQFYDSQGGPTAHIGTTVPTFPNFFLIYGTHLFRLQASFFRLKIVNYSLQILSPILQGHISSISVTQQACDDFNTYIQSQLSSKNSPMMKCTSWFRAGADQSGKVISTFPEPWLAFWWYLRRPAWGDFEAALAGYLSSRYWAGARRSQLLLLWFSPCPADGFKRRTGTFESMVEWTIT</sequence>
<dbReference type="EMBL" id="KV425661">
    <property type="protein sequence ID" value="KZT18801.1"/>
    <property type="molecule type" value="Genomic_DNA"/>
</dbReference>
<dbReference type="PANTHER" id="PTHR42877:SF4">
    <property type="entry name" value="FAD_NAD(P)-BINDING DOMAIN-CONTAINING PROTEIN-RELATED"/>
    <property type="match status" value="1"/>
</dbReference>
<dbReference type="GO" id="GO:0050660">
    <property type="term" value="F:flavin adenine dinucleotide binding"/>
    <property type="evidence" value="ECO:0007669"/>
    <property type="project" value="InterPro"/>
</dbReference>
<keyword evidence="3" id="KW-0274">FAD</keyword>
<dbReference type="Pfam" id="PF00743">
    <property type="entry name" value="FMO-like"/>
    <property type="match status" value="1"/>
</dbReference>
<evidence type="ECO:0000256" key="5">
    <source>
        <dbReference type="SAM" id="Phobius"/>
    </source>
</evidence>
<proteinExistence type="inferred from homology"/>
<dbReference type="SUPFAM" id="SSF51905">
    <property type="entry name" value="FAD/NAD(P)-binding domain"/>
    <property type="match status" value="1"/>
</dbReference>
<evidence type="ECO:0000256" key="1">
    <source>
        <dbReference type="ARBA" id="ARBA00010139"/>
    </source>
</evidence>
<evidence type="ECO:0000256" key="4">
    <source>
        <dbReference type="ARBA" id="ARBA00023002"/>
    </source>
</evidence>
<gene>
    <name evidence="6" type="ORF">NEOLEDRAFT_1165663</name>
</gene>
<organism evidence="6 7">
    <name type="scientific">Neolentinus lepideus HHB14362 ss-1</name>
    <dbReference type="NCBI Taxonomy" id="1314782"/>
    <lineage>
        <taxon>Eukaryota</taxon>
        <taxon>Fungi</taxon>
        <taxon>Dikarya</taxon>
        <taxon>Basidiomycota</taxon>
        <taxon>Agaricomycotina</taxon>
        <taxon>Agaricomycetes</taxon>
        <taxon>Gloeophyllales</taxon>
        <taxon>Gloeophyllaceae</taxon>
        <taxon>Neolentinus</taxon>
    </lineage>
</organism>
<keyword evidence="5" id="KW-0812">Transmembrane</keyword>
<dbReference type="InterPro" id="IPR051209">
    <property type="entry name" value="FAD-bind_Monooxygenase_sf"/>
</dbReference>
<keyword evidence="4" id="KW-0560">Oxidoreductase</keyword>
<keyword evidence="5" id="KW-0472">Membrane</keyword>
<keyword evidence="2" id="KW-0285">Flavoprotein</keyword>
<dbReference type="Proteomes" id="UP000076761">
    <property type="component" value="Unassembled WGS sequence"/>
</dbReference>
<dbReference type="GO" id="GO:0050661">
    <property type="term" value="F:NADP binding"/>
    <property type="evidence" value="ECO:0007669"/>
    <property type="project" value="InterPro"/>
</dbReference>
<dbReference type="STRING" id="1314782.A0A165MUJ2"/>
<evidence type="ECO:0000313" key="6">
    <source>
        <dbReference type="EMBL" id="KZT18801.1"/>
    </source>
</evidence>
<name>A0A165MUJ2_9AGAM</name>
<dbReference type="InterPro" id="IPR020946">
    <property type="entry name" value="Flavin_mOase-like"/>
</dbReference>
<keyword evidence="7" id="KW-1185">Reference proteome</keyword>